<evidence type="ECO:0000313" key="4">
    <source>
        <dbReference type="Proteomes" id="UP000727506"/>
    </source>
</evidence>
<evidence type="ECO:0000256" key="2">
    <source>
        <dbReference type="SAM" id="Phobius"/>
    </source>
</evidence>
<keyword evidence="2" id="KW-0812">Transmembrane</keyword>
<dbReference type="Proteomes" id="UP000727506">
    <property type="component" value="Unassembled WGS sequence"/>
</dbReference>
<name>A0A943UTW4_9ACTN</name>
<feature type="transmembrane region" description="Helical" evidence="2">
    <location>
        <begin position="25"/>
        <end position="48"/>
    </location>
</feature>
<keyword evidence="2" id="KW-1133">Transmembrane helix</keyword>
<dbReference type="EMBL" id="JAGZSV010000070">
    <property type="protein sequence ID" value="MBS6940811.1"/>
    <property type="molecule type" value="Genomic_DNA"/>
</dbReference>
<gene>
    <name evidence="3" type="ORF">KH142_04900</name>
</gene>
<accession>A0A943UTW4</accession>
<feature type="region of interest" description="Disordered" evidence="1">
    <location>
        <begin position="187"/>
        <end position="217"/>
    </location>
</feature>
<feature type="non-terminal residue" evidence="3">
    <location>
        <position position="253"/>
    </location>
</feature>
<proteinExistence type="predicted"/>
<comment type="caution">
    <text evidence="3">The sequence shown here is derived from an EMBL/GenBank/DDBJ whole genome shotgun (WGS) entry which is preliminary data.</text>
</comment>
<reference evidence="3" key="1">
    <citation type="submission" date="2021-02" db="EMBL/GenBank/DDBJ databases">
        <title>Infant gut strain persistence is associated with maternal origin, phylogeny, and functional potential including surface adhesion and iron acquisition.</title>
        <authorList>
            <person name="Lou Y.C."/>
        </authorList>
    </citation>
    <scope>NUCLEOTIDE SEQUENCE</scope>
    <source>
        <strain evidence="3">L2_039_000G1_dasL2_039_000G1_concoct_11</strain>
    </source>
</reference>
<organism evidence="3 4">
    <name type="scientific">Slackia piriformis</name>
    <dbReference type="NCBI Taxonomy" id="626934"/>
    <lineage>
        <taxon>Bacteria</taxon>
        <taxon>Bacillati</taxon>
        <taxon>Actinomycetota</taxon>
        <taxon>Coriobacteriia</taxon>
        <taxon>Eggerthellales</taxon>
        <taxon>Eggerthellaceae</taxon>
        <taxon>Slackia</taxon>
    </lineage>
</organism>
<evidence type="ECO:0000313" key="3">
    <source>
        <dbReference type="EMBL" id="MBS6940811.1"/>
    </source>
</evidence>
<keyword evidence="2" id="KW-0472">Membrane</keyword>
<feature type="compositionally biased region" description="Low complexity" evidence="1">
    <location>
        <begin position="187"/>
        <end position="211"/>
    </location>
</feature>
<dbReference type="AlphaFoldDB" id="A0A943UTW4"/>
<evidence type="ECO:0000256" key="1">
    <source>
        <dbReference type="SAM" id="MobiDB-lite"/>
    </source>
</evidence>
<sequence>MEGTDSGGNAPPRCMTDMFRRRDGFTTFGAACALLVSCALAFACVWTVRSQSRAAGVQAVADAAALAAENEVAEFVIAVRAADATLLSMSLTGLSLVGVGTACCLAPPCAALGKTLIETGKGILARQDDVARAAEKALSAAQDALPALSQVQAQAVIRENAPSLDGEAAGYIELVPEQGEPISIGDAAAAQDAADAAQEQSDEIASAAEEAQQARDEAQEALERGFMHDCGDPEGYCMYERADALAGMPSELN</sequence>
<protein>
    <submittedName>
        <fullName evidence="3">Uncharacterized protein</fullName>
    </submittedName>
</protein>